<evidence type="ECO:0000313" key="10">
    <source>
        <dbReference type="EMBL" id="MBS9719646.1"/>
    </source>
</evidence>
<evidence type="ECO:0000256" key="3">
    <source>
        <dbReference type="ARBA" id="ARBA00022679"/>
    </source>
</evidence>
<evidence type="ECO:0000256" key="4">
    <source>
        <dbReference type="ARBA" id="ARBA00022692"/>
    </source>
</evidence>
<gene>
    <name evidence="10" type="ORF">JYU29_02980</name>
</gene>
<dbReference type="Proteomes" id="UP001297272">
    <property type="component" value="Unassembled WGS sequence"/>
</dbReference>
<dbReference type="PANTHER" id="PTHR30576">
    <property type="entry name" value="COLANIC BIOSYNTHESIS UDP-GLUCOSE LIPID CARRIER TRANSFERASE"/>
    <property type="match status" value="1"/>
</dbReference>
<keyword evidence="11" id="KW-1185">Reference proteome</keyword>
<dbReference type="EMBL" id="JAFMNX010000001">
    <property type="protein sequence ID" value="MBS9719646.1"/>
    <property type="molecule type" value="Genomic_DNA"/>
</dbReference>
<comment type="subcellular location">
    <subcellularLocation>
        <location evidence="1">Membrane</location>
        <topology evidence="1">Multi-pass membrane protein</topology>
    </subcellularLocation>
</comment>
<feature type="transmembrane region" description="Helical" evidence="8">
    <location>
        <begin position="111"/>
        <end position="131"/>
    </location>
</feature>
<keyword evidence="3" id="KW-0808">Transferase</keyword>
<dbReference type="InterPro" id="IPR017475">
    <property type="entry name" value="EPS_sugar_tfrase"/>
</dbReference>
<keyword evidence="4 8" id="KW-0812">Transmembrane</keyword>
<keyword evidence="6 8" id="KW-0472">Membrane</keyword>
<comment type="caution">
    <text evidence="10">The sequence shown here is derived from an EMBL/GenBank/DDBJ whole genome shotgun (WGS) entry which is preliminary data.</text>
</comment>
<evidence type="ECO:0000259" key="9">
    <source>
        <dbReference type="Pfam" id="PF02397"/>
    </source>
</evidence>
<dbReference type="InterPro" id="IPR003362">
    <property type="entry name" value="Bact_transf"/>
</dbReference>
<evidence type="ECO:0000256" key="6">
    <source>
        <dbReference type="ARBA" id="ARBA00023136"/>
    </source>
</evidence>
<evidence type="ECO:0000313" key="11">
    <source>
        <dbReference type="Proteomes" id="UP001297272"/>
    </source>
</evidence>
<dbReference type="RefSeq" id="WP_213983263.1">
    <property type="nucleotide sequence ID" value="NZ_JAFMNX010000001.1"/>
</dbReference>
<evidence type="ECO:0000256" key="8">
    <source>
        <dbReference type="SAM" id="Phobius"/>
    </source>
</evidence>
<proteinExistence type="inferred from homology"/>
<name>A0ABS5RRG1_9HYPH</name>
<reference evidence="10 11" key="1">
    <citation type="submission" date="2021-03" db="EMBL/GenBank/DDBJ databases">
        <title>Tianweitania aestuarii sp. nov., isolated from a tidal flat.</title>
        <authorList>
            <person name="Park S."/>
            <person name="Yoon J.-H."/>
        </authorList>
    </citation>
    <scope>NUCLEOTIDE SEQUENCE [LARGE SCALE GENOMIC DNA]</scope>
    <source>
        <strain evidence="10 11">BSSL-BM11</strain>
    </source>
</reference>
<accession>A0ABS5RRG1</accession>
<evidence type="ECO:0000256" key="2">
    <source>
        <dbReference type="ARBA" id="ARBA00006464"/>
    </source>
</evidence>
<feature type="transmembrane region" description="Helical" evidence="8">
    <location>
        <begin position="54"/>
        <end position="72"/>
    </location>
</feature>
<evidence type="ECO:0000256" key="5">
    <source>
        <dbReference type="ARBA" id="ARBA00022989"/>
    </source>
</evidence>
<protein>
    <submittedName>
        <fullName evidence="10">Exopolysaccharide biosynthesis polyprenyl glycosylphosphotransferase</fullName>
    </submittedName>
</protein>
<evidence type="ECO:0000256" key="1">
    <source>
        <dbReference type="ARBA" id="ARBA00004141"/>
    </source>
</evidence>
<organism evidence="10 11">
    <name type="scientific">Tianweitania aestuarii</name>
    <dbReference type="NCBI Taxonomy" id="2814886"/>
    <lineage>
        <taxon>Bacteria</taxon>
        <taxon>Pseudomonadati</taxon>
        <taxon>Pseudomonadota</taxon>
        <taxon>Alphaproteobacteria</taxon>
        <taxon>Hyphomicrobiales</taxon>
        <taxon>Phyllobacteriaceae</taxon>
        <taxon>Tianweitania</taxon>
    </lineage>
</organism>
<comment type="similarity">
    <text evidence="2">Belongs to the bacterial sugar transferase family.</text>
</comment>
<feature type="domain" description="Bacterial sugar transferase" evidence="9">
    <location>
        <begin position="238"/>
        <end position="423"/>
    </location>
</feature>
<dbReference type="NCBIfam" id="TIGR03025">
    <property type="entry name" value="EPS_sugtrans"/>
    <property type="match status" value="1"/>
</dbReference>
<dbReference type="Pfam" id="PF02397">
    <property type="entry name" value="Bac_transf"/>
    <property type="match status" value="1"/>
</dbReference>
<feature type="transmembrane region" description="Helical" evidence="8">
    <location>
        <begin position="243"/>
        <end position="264"/>
    </location>
</feature>
<keyword evidence="5 8" id="KW-1133">Transmembrane helix</keyword>
<sequence length="429" mass="48224">MPSLDQSIPRLGAQRRLFGMTRFQLLGGLSFAILLPALLRMTNGGVSVLSESNMQTTLVAAFCAHVLGYITYRKLGTVPGIAGAGSIFPTFALAYGSIFLIIFFWRLDYSRFQAAGSFVMSTLWYFGMSIVNRRIAPRELAIVPGGAVDVLISITDIVWRRVSVPTVLPTGVSGIVVDLRADLSDEWERFIADAALAGIPVYHLKQVLESLTGRTDIEHLSENTLGSLNPNMLYLKIKQAMDWGCALIALILLSPLFLVIGLAIRLDSPGPAFFRQQRMGYRGKPFNMLKFRTMRAEQPSSRNRETAITRDNDVRITRLGRFLRRSRLDELPQAVNILRGEMSWIGPRPEAMALSELYEERLPFYRYRHIVRPGITGWAQVNQGHVSSVDEVLSKLHYDFYYIKNFSPWLDLVIVLRTIKTMLTGFGAK</sequence>
<feature type="transmembrane region" description="Helical" evidence="8">
    <location>
        <begin position="84"/>
        <end position="105"/>
    </location>
</feature>
<feature type="transmembrane region" description="Helical" evidence="8">
    <location>
        <begin position="21"/>
        <end position="42"/>
    </location>
</feature>
<evidence type="ECO:0000256" key="7">
    <source>
        <dbReference type="ARBA" id="ARBA00023169"/>
    </source>
</evidence>
<dbReference type="PANTHER" id="PTHR30576:SF0">
    <property type="entry name" value="UNDECAPRENYL-PHOSPHATE N-ACETYLGALACTOSAMINYL 1-PHOSPHATE TRANSFERASE-RELATED"/>
    <property type="match status" value="1"/>
</dbReference>
<keyword evidence="7" id="KW-0270">Exopolysaccharide synthesis</keyword>